<comment type="caution">
    <text evidence="1">The sequence shown here is derived from an EMBL/GenBank/DDBJ whole genome shotgun (WGS) entry which is preliminary data.</text>
</comment>
<reference evidence="1 2" key="2">
    <citation type="journal article" date="2022" name="Mol. Ecol. Resour.">
        <title>The genomes of chicory, endive, great burdock and yacon provide insights into Asteraceae paleo-polyploidization history and plant inulin production.</title>
        <authorList>
            <person name="Fan W."/>
            <person name="Wang S."/>
            <person name="Wang H."/>
            <person name="Wang A."/>
            <person name="Jiang F."/>
            <person name="Liu H."/>
            <person name="Zhao H."/>
            <person name="Xu D."/>
            <person name="Zhang Y."/>
        </authorList>
    </citation>
    <scope>NUCLEOTIDE SEQUENCE [LARGE SCALE GENOMIC DNA]</scope>
    <source>
        <strain evidence="2">cv. Punajuju</strain>
        <tissue evidence="1">Leaves</tissue>
    </source>
</reference>
<name>A0ACB9F5T5_CICIN</name>
<reference evidence="2" key="1">
    <citation type="journal article" date="2022" name="Mol. Ecol. Resour.">
        <title>The genomes of chicory, endive, great burdock and yacon provide insights into Asteraceae palaeo-polyploidization history and plant inulin production.</title>
        <authorList>
            <person name="Fan W."/>
            <person name="Wang S."/>
            <person name="Wang H."/>
            <person name="Wang A."/>
            <person name="Jiang F."/>
            <person name="Liu H."/>
            <person name="Zhao H."/>
            <person name="Xu D."/>
            <person name="Zhang Y."/>
        </authorList>
    </citation>
    <scope>NUCLEOTIDE SEQUENCE [LARGE SCALE GENOMIC DNA]</scope>
    <source>
        <strain evidence="2">cv. Punajuju</strain>
    </source>
</reference>
<dbReference type="EMBL" id="CM042011">
    <property type="protein sequence ID" value="KAI3766659.1"/>
    <property type="molecule type" value="Genomic_DNA"/>
</dbReference>
<organism evidence="1 2">
    <name type="scientific">Cichorium intybus</name>
    <name type="common">Chicory</name>
    <dbReference type="NCBI Taxonomy" id="13427"/>
    <lineage>
        <taxon>Eukaryota</taxon>
        <taxon>Viridiplantae</taxon>
        <taxon>Streptophyta</taxon>
        <taxon>Embryophyta</taxon>
        <taxon>Tracheophyta</taxon>
        <taxon>Spermatophyta</taxon>
        <taxon>Magnoliopsida</taxon>
        <taxon>eudicotyledons</taxon>
        <taxon>Gunneridae</taxon>
        <taxon>Pentapetalae</taxon>
        <taxon>asterids</taxon>
        <taxon>campanulids</taxon>
        <taxon>Asterales</taxon>
        <taxon>Asteraceae</taxon>
        <taxon>Cichorioideae</taxon>
        <taxon>Cichorieae</taxon>
        <taxon>Cichoriinae</taxon>
        <taxon>Cichorium</taxon>
    </lineage>
</organism>
<keyword evidence="2" id="KW-1185">Reference proteome</keyword>
<dbReference type="Proteomes" id="UP001055811">
    <property type="component" value="Linkage Group LG03"/>
</dbReference>
<evidence type="ECO:0000313" key="1">
    <source>
        <dbReference type="EMBL" id="KAI3766659.1"/>
    </source>
</evidence>
<proteinExistence type="predicted"/>
<sequence length="80" mass="8798">MVSWLAIGVLFLSFLSSTLCDKCKATIIFIHWQEGSTDGEDGEYTGIDSISADIEEDMYVDACNEEDVDVIMSLLVLSTP</sequence>
<evidence type="ECO:0000313" key="2">
    <source>
        <dbReference type="Proteomes" id="UP001055811"/>
    </source>
</evidence>
<gene>
    <name evidence="1" type="ORF">L2E82_16728</name>
</gene>
<protein>
    <submittedName>
        <fullName evidence="1">Uncharacterized protein</fullName>
    </submittedName>
</protein>
<accession>A0ACB9F5T5</accession>